<dbReference type="EMBL" id="KQ243072">
    <property type="protein sequence ID" value="KNC76511.1"/>
    <property type="molecule type" value="Genomic_DNA"/>
</dbReference>
<accession>A0A0L0FJ65</accession>
<gene>
    <name evidence="1" type="ORF">SARC_10990</name>
</gene>
<reference evidence="1 2" key="1">
    <citation type="submission" date="2011-02" db="EMBL/GenBank/DDBJ databases">
        <title>The Genome Sequence of Sphaeroforma arctica JP610.</title>
        <authorList>
            <consortium name="The Broad Institute Genome Sequencing Platform"/>
            <person name="Russ C."/>
            <person name="Cuomo C."/>
            <person name="Young S.K."/>
            <person name="Zeng Q."/>
            <person name="Gargeya S."/>
            <person name="Alvarado L."/>
            <person name="Berlin A."/>
            <person name="Chapman S.B."/>
            <person name="Chen Z."/>
            <person name="Freedman E."/>
            <person name="Gellesch M."/>
            <person name="Goldberg J."/>
            <person name="Griggs A."/>
            <person name="Gujja S."/>
            <person name="Heilman E."/>
            <person name="Heiman D."/>
            <person name="Howarth C."/>
            <person name="Mehta T."/>
            <person name="Neiman D."/>
            <person name="Pearson M."/>
            <person name="Roberts A."/>
            <person name="Saif S."/>
            <person name="Shea T."/>
            <person name="Shenoy N."/>
            <person name="Sisk P."/>
            <person name="Stolte C."/>
            <person name="Sykes S."/>
            <person name="White J."/>
            <person name="Yandava C."/>
            <person name="Burger G."/>
            <person name="Gray M.W."/>
            <person name="Holland P.W.H."/>
            <person name="King N."/>
            <person name="Lang F.B.F."/>
            <person name="Roger A.J."/>
            <person name="Ruiz-Trillo I."/>
            <person name="Haas B."/>
            <person name="Nusbaum C."/>
            <person name="Birren B."/>
        </authorList>
    </citation>
    <scope>NUCLEOTIDE SEQUENCE [LARGE SCALE GENOMIC DNA]</scope>
    <source>
        <strain evidence="1 2">JP610</strain>
    </source>
</reference>
<organism evidence="1 2">
    <name type="scientific">Sphaeroforma arctica JP610</name>
    <dbReference type="NCBI Taxonomy" id="667725"/>
    <lineage>
        <taxon>Eukaryota</taxon>
        <taxon>Ichthyosporea</taxon>
        <taxon>Ichthyophonida</taxon>
        <taxon>Sphaeroforma</taxon>
    </lineage>
</organism>
<keyword evidence="2" id="KW-1185">Reference proteome</keyword>
<sequence>MATRVVAYMVEGGSPSTLPPGVPESLSLRVQIYDSEMYDPCTPGETLRGSTMVVMATRIVAYMVGGGDLRG</sequence>
<name>A0A0L0FJ65_9EUKA</name>
<dbReference type="AlphaFoldDB" id="A0A0L0FJ65"/>
<evidence type="ECO:0000313" key="1">
    <source>
        <dbReference type="EMBL" id="KNC76511.1"/>
    </source>
</evidence>
<evidence type="ECO:0000313" key="2">
    <source>
        <dbReference type="Proteomes" id="UP000054560"/>
    </source>
</evidence>
<dbReference type="Proteomes" id="UP000054560">
    <property type="component" value="Unassembled WGS sequence"/>
</dbReference>
<proteinExistence type="predicted"/>
<feature type="non-terminal residue" evidence="1">
    <location>
        <position position="71"/>
    </location>
</feature>
<dbReference type="RefSeq" id="XP_014150413.1">
    <property type="nucleotide sequence ID" value="XM_014294938.1"/>
</dbReference>
<protein>
    <submittedName>
        <fullName evidence="1">Uncharacterized protein</fullName>
    </submittedName>
</protein>
<dbReference type="GeneID" id="25911494"/>